<dbReference type="AlphaFoldDB" id="A0A062UDF1"/>
<sequence>MSVVRPIRNDQDYDSALARIDELMTNAVDEGDRDELEVLVTLVEAYEEQHFPIDFPTPVQAIEFRMEQESLTQADLAKYFGGRSKVSEVLSGKRPLTVKMIRALNHHLGIPAEVLIGDGVGNDDAPDEVQWTQFPVFEMTKRGWLPKIERPRANAEELILGLISRAGGQQAIPQPFYRKNNSARRNARMDPYALQAWCLHVLAVARENRPASAYRPESIDEGFLRFLATLSRLPDGPRRAVEALNQKGIAVVYAKHLPKTHLDGAAMCTTEGIPVIGLTLRYDRLDNFWFCLLHEAVHVWKHISPDHPFFVDDLSLSEADHDEDWSIEAEADLFAQNALIPDGAWRASGLPERATPARVMTFAQSINVHPAIVAGRVRKDTQNYRLLTQFVGSNEVSKHLEDIA</sequence>
<dbReference type="RefSeq" id="WP_034795945.1">
    <property type="nucleotide sequence ID" value="NZ_AWFF01000036.1"/>
</dbReference>
<dbReference type="eggNOG" id="COG5499">
    <property type="taxonomic scope" value="Bacteria"/>
</dbReference>
<dbReference type="SUPFAM" id="SSF47413">
    <property type="entry name" value="lambda repressor-like DNA-binding domains"/>
    <property type="match status" value="1"/>
</dbReference>
<dbReference type="STRING" id="1280946.HY29_14075"/>
<dbReference type="PANTHER" id="PTHR40455:SF1">
    <property type="entry name" value="ANTITOXIN HIGA"/>
    <property type="match status" value="1"/>
</dbReference>
<dbReference type="PROSITE" id="PS50943">
    <property type="entry name" value="HTH_CROC1"/>
    <property type="match status" value="1"/>
</dbReference>
<dbReference type="Proteomes" id="UP000027037">
    <property type="component" value="Unassembled WGS sequence"/>
</dbReference>
<evidence type="ECO:0000313" key="3">
    <source>
        <dbReference type="Proteomes" id="UP000027037"/>
    </source>
</evidence>
<dbReference type="EMBL" id="AWFF01000036">
    <property type="protein sequence ID" value="KCZ54619.1"/>
    <property type="molecule type" value="Genomic_DNA"/>
</dbReference>
<name>A0A062UDF1_9PROT</name>
<organism evidence="2 3">
    <name type="scientific">Hyphomonas beringensis</name>
    <dbReference type="NCBI Taxonomy" id="1280946"/>
    <lineage>
        <taxon>Bacteria</taxon>
        <taxon>Pseudomonadati</taxon>
        <taxon>Pseudomonadota</taxon>
        <taxon>Alphaproteobacteria</taxon>
        <taxon>Hyphomonadales</taxon>
        <taxon>Hyphomonadaceae</taxon>
        <taxon>Hyphomonas</taxon>
    </lineage>
</organism>
<dbReference type="Gene3D" id="1.10.260.40">
    <property type="entry name" value="lambda repressor-like DNA-binding domains"/>
    <property type="match status" value="1"/>
</dbReference>
<proteinExistence type="predicted"/>
<dbReference type="GO" id="GO:0001046">
    <property type="term" value="F:core promoter sequence-specific DNA binding"/>
    <property type="evidence" value="ECO:0007669"/>
    <property type="project" value="TreeGrafter"/>
</dbReference>
<dbReference type="GO" id="GO:0006355">
    <property type="term" value="P:regulation of DNA-templated transcription"/>
    <property type="evidence" value="ECO:0007669"/>
    <property type="project" value="InterPro"/>
</dbReference>
<evidence type="ECO:0000313" key="2">
    <source>
        <dbReference type="EMBL" id="KCZ54619.1"/>
    </source>
</evidence>
<accession>A0A062UDF1</accession>
<comment type="caution">
    <text evidence="2">The sequence shown here is derived from an EMBL/GenBank/DDBJ whole genome shotgun (WGS) entry which is preliminary data.</text>
</comment>
<dbReference type="InterPro" id="IPR010982">
    <property type="entry name" value="Lambda_DNA-bd_dom_sf"/>
</dbReference>
<dbReference type="PANTHER" id="PTHR40455">
    <property type="entry name" value="ANTITOXIN HIGA"/>
    <property type="match status" value="1"/>
</dbReference>
<dbReference type="OrthoDB" id="9796786at2"/>
<dbReference type="InterPro" id="IPR039060">
    <property type="entry name" value="Antitox_HigA"/>
</dbReference>
<dbReference type="CDD" id="cd00093">
    <property type="entry name" value="HTH_XRE"/>
    <property type="match status" value="1"/>
</dbReference>
<feature type="domain" description="HTH cro/C1-type" evidence="1">
    <location>
        <begin position="62"/>
        <end position="115"/>
    </location>
</feature>
<dbReference type="PATRIC" id="fig|1280946.3.peg.1825"/>
<protein>
    <submittedName>
        <fullName evidence="2">Transcriptional regulator</fullName>
    </submittedName>
</protein>
<keyword evidence="3" id="KW-1185">Reference proteome</keyword>
<reference evidence="2 3" key="1">
    <citation type="journal article" date="2014" name="Antonie Van Leeuwenhoek">
        <title>Hyphomonas beringensis sp. nov. and Hyphomonas chukchiensis sp. nov., isolated from surface seawater of the Bering Sea and Chukchi Sea.</title>
        <authorList>
            <person name="Li C."/>
            <person name="Lai Q."/>
            <person name="Li G."/>
            <person name="Dong C."/>
            <person name="Wang J."/>
            <person name="Liao Y."/>
            <person name="Shao Z."/>
        </authorList>
    </citation>
    <scope>NUCLEOTIDE SEQUENCE [LARGE SCALE GENOMIC DNA]</scope>
    <source>
        <strain evidence="2 3">25B14_1</strain>
    </source>
</reference>
<gene>
    <name evidence="2" type="ORF">HY29_14075</name>
</gene>
<evidence type="ECO:0000259" key="1">
    <source>
        <dbReference type="PROSITE" id="PS50943"/>
    </source>
</evidence>
<dbReference type="InterPro" id="IPR001387">
    <property type="entry name" value="Cro/C1-type_HTH"/>
</dbReference>